<protein>
    <submittedName>
        <fullName evidence="1">DUF2397 family protein</fullName>
    </submittedName>
</protein>
<gene>
    <name evidence="1" type="ORF">JYU06_05485</name>
</gene>
<accession>A0ABS3AV28</accession>
<evidence type="ECO:0000313" key="1">
    <source>
        <dbReference type="EMBL" id="MBN4068954.1"/>
    </source>
</evidence>
<evidence type="ECO:0000313" key="2">
    <source>
        <dbReference type="Proteomes" id="UP000717534"/>
    </source>
</evidence>
<organism evidence="1 2">
    <name type="scientific">Desulfotalea psychrophila</name>
    <dbReference type="NCBI Taxonomy" id="84980"/>
    <lineage>
        <taxon>Bacteria</taxon>
        <taxon>Pseudomonadati</taxon>
        <taxon>Thermodesulfobacteriota</taxon>
        <taxon>Desulfobulbia</taxon>
        <taxon>Desulfobulbales</taxon>
        <taxon>Desulfocapsaceae</taxon>
        <taxon>Desulfotalea</taxon>
    </lineage>
</organism>
<sequence length="144" mass="17094">MKADIQQEATALFGSSALALFEKGAVASLLANRNQHLGSLLRAERTLPYLNILYRMLLFKRDYELEPLYDDIYRAVEAAQSVTADDYDPDRFRGDMAQLAEWNLLSFRIEKQRLRGYRDNRKRKFRYRLDTETVHFLEWLEQRL</sequence>
<keyword evidence="2" id="KW-1185">Reference proteome</keyword>
<dbReference type="EMBL" id="JAFITO010000091">
    <property type="protein sequence ID" value="MBN4068954.1"/>
    <property type="molecule type" value="Genomic_DNA"/>
</dbReference>
<reference evidence="1 2" key="1">
    <citation type="submission" date="2021-02" db="EMBL/GenBank/DDBJ databases">
        <title>Activity-based single-cell genomes from oceanic crustal fluid captures similar information to metagenomic and metatranscriptomic surveys with orders of magnitude less sampling.</title>
        <authorList>
            <person name="D'Angelo T.S."/>
            <person name="Orcutt B.N."/>
        </authorList>
    </citation>
    <scope>NUCLEOTIDE SEQUENCE [LARGE SCALE GENOMIC DNA]</scope>
    <source>
        <strain evidence="1">AH-315-G02</strain>
    </source>
</reference>
<name>A0ABS3AV28_9BACT</name>
<proteinExistence type="predicted"/>
<feature type="non-terminal residue" evidence="1">
    <location>
        <position position="144"/>
    </location>
</feature>
<comment type="caution">
    <text evidence="1">The sequence shown here is derived from an EMBL/GenBank/DDBJ whole genome shotgun (WGS) entry which is preliminary data.</text>
</comment>
<dbReference type="Proteomes" id="UP000717534">
    <property type="component" value="Unassembled WGS sequence"/>
</dbReference>